<comment type="caution">
    <text evidence="2">The sequence shown here is derived from an EMBL/GenBank/DDBJ whole genome shotgun (WGS) entry which is preliminary data.</text>
</comment>
<name>A0A2K3KJX6_TRIPR</name>
<sequence>MSDDKVHNEIQDHTVDSNDQQQSISMELDDPAGCMTNTQTEVVNSDSAVTGIVIDPLAYALPDAVWSGFEPLTDTEIEPQVSEAVVYNESHQPIDEIDIELPPSVSMEIDAASEVSTETETADGSPQAEVEMDVLADELGIIQLPQVSVCLTCGDEGFEEAILYCYKCKGYAIHRYLLLALSIPCTCSKF</sequence>
<dbReference type="STRING" id="57577.A0A2K3KJX6"/>
<evidence type="ECO:0000256" key="1">
    <source>
        <dbReference type="SAM" id="MobiDB-lite"/>
    </source>
</evidence>
<organism evidence="2 3">
    <name type="scientific">Trifolium pratense</name>
    <name type="common">Red clover</name>
    <dbReference type="NCBI Taxonomy" id="57577"/>
    <lineage>
        <taxon>Eukaryota</taxon>
        <taxon>Viridiplantae</taxon>
        <taxon>Streptophyta</taxon>
        <taxon>Embryophyta</taxon>
        <taxon>Tracheophyta</taxon>
        <taxon>Spermatophyta</taxon>
        <taxon>Magnoliopsida</taxon>
        <taxon>eudicotyledons</taxon>
        <taxon>Gunneridae</taxon>
        <taxon>Pentapetalae</taxon>
        <taxon>rosids</taxon>
        <taxon>fabids</taxon>
        <taxon>Fabales</taxon>
        <taxon>Fabaceae</taxon>
        <taxon>Papilionoideae</taxon>
        <taxon>50 kb inversion clade</taxon>
        <taxon>NPAAA clade</taxon>
        <taxon>Hologalegina</taxon>
        <taxon>IRL clade</taxon>
        <taxon>Trifolieae</taxon>
        <taxon>Trifolium</taxon>
    </lineage>
</organism>
<dbReference type="ExpressionAtlas" id="A0A2K3KJX6">
    <property type="expression patterns" value="baseline"/>
</dbReference>
<dbReference type="Proteomes" id="UP000236291">
    <property type="component" value="Unassembled WGS sequence"/>
</dbReference>
<feature type="compositionally biased region" description="Basic and acidic residues" evidence="1">
    <location>
        <begin position="1"/>
        <end position="16"/>
    </location>
</feature>
<dbReference type="AlphaFoldDB" id="A0A2K3KJX6"/>
<feature type="region of interest" description="Disordered" evidence="1">
    <location>
        <begin position="1"/>
        <end position="22"/>
    </location>
</feature>
<reference evidence="2 3" key="1">
    <citation type="journal article" date="2014" name="Am. J. Bot.">
        <title>Genome assembly and annotation for red clover (Trifolium pratense; Fabaceae).</title>
        <authorList>
            <person name="Istvanek J."/>
            <person name="Jaros M."/>
            <person name="Krenek A."/>
            <person name="Repkova J."/>
        </authorList>
    </citation>
    <scope>NUCLEOTIDE SEQUENCE [LARGE SCALE GENOMIC DNA]</scope>
    <source>
        <strain evidence="3">cv. Tatra</strain>
        <tissue evidence="2">Young leaves</tissue>
    </source>
</reference>
<proteinExistence type="predicted"/>
<reference evidence="2 3" key="2">
    <citation type="journal article" date="2017" name="Front. Plant Sci.">
        <title>Gene Classification and Mining of Molecular Markers Useful in Red Clover (Trifolium pratense) Breeding.</title>
        <authorList>
            <person name="Istvanek J."/>
            <person name="Dluhosova J."/>
            <person name="Dluhos P."/>
            <person name="Patkova L."/>
            <person name="Nedelnik J."/>
            <person name="Repkova J."/>
        </authorList>
    </citation>
    <scope>NUCLEOTIDE SEQUENCE [LARGE SCALE GENOMIC DNA]</scope>
    <source>
        <strain evidence="3">cv. Tatra</strain>
        <tissue evidence="2">Young leaves</tissue>
    </source>
</reference>
<evidence type="ECO:0000313" key="3">
    <source>
        <dbReference type="Proteomes" id="UP000236291"/>
    </source>
</evidence>
<protein>
    <submittedName>
        <fullName evidence="2">Uncharacterized protein</fullName>
    </submittedName>
</protein>
<dbReference type="EMBL" id="ASHM01099474">
    <property type="protein sequence ID" value="PNX66595.1"/>
    <property type="molecule type" value="Genomic_DNA"/>
</dbReference>
<gene>
    <name evidence="2" type="ORF">L195_g055176</name>
</gene>
<evidence type="ECO:0000313" key="2">
    <source>
        <dbReference type="EMBL" id="PNX66595.1"/>
    </source>
</evidence>
<accession>A0A2K3KJX6</accession>